<dbReference type="Proteomes" id="UP000631114">
    <property type="component" value="Unassembled WGS sequence"/>
</dbReference>
<evidence type="ECO:0000313" key="2">
    <source>
        <dbReference type="EMBL" id="KAF9609241.1"/>
    </source>
</evidence>
<proteinExistence type="predicted"/>
<reference evidence="2 3" key="1">
    <citation type="submission" date="2020-10" db="EMBL/GenBank/DDBJ databases">
        <title>The Coptis chinensis genome and diversification of protoberbering-type alkaloids.</title>
        <authorList>
            <person name="Wang B."/>
            <person name="Shu S."/>
            <person name="Song C."/>
            <person name="Liu Y."/>
        </authorList>
    </citation>
    <scope>NUCLEOTIDE SEQUENCE [LARGE SCALE GENOMIC DNA]</scope>
    <source>
        <strain evidence="2">HL-2020</strain>
        <tissue evidence="2">Leaf</tissue>
    </source>
</reference>
<organism evidence="2 3">
    <name type="scientific">Coptis chinensis</name>
    <dbReference type="NCBI Taxonomy" id="261450"/>
    <lineage>
        <taxon>Eukaryota</taxon>
        <taxon>Viridiplantae</taxon>
        <taxon>Streptophyta</taxon>
        <taxon>Embryophyta</taxon>
        <taxon>Tracheophyta</taxon>
        <taxon>Spermatophyta</taxon>
        <taxon>Magnoliopsida</taxon>
        <taxon>Ranunculales</taxon>
        <taxon>Ranunculaceae</taxon>
        <taxon>Coptidoideae</taxon>
        <taxon>Coptis</taxon>
    </lineage>
</organism>
<gene>
    <name evidence="2" type="ORF">IFM89_014435</name>
</gene>
<evidence type="ECO:0000256" key="1">
    <source>
        <dbReference type="ARBA" id="ARBA00023002"/>
    </source>
</evidence>
<dbReference type="OrthoDB" id="7396853at2759"/>
<dbReference type="SUPFAM" id="SSF53213">
    <property type="entry name" value="LigB-like"/>
    <property type="match status" value="1"/>
</dbReference>
<sequence>MLMYPNADIPVCQLSIQTNKDGTYHYNMGKALAPLREEGGQQDNNIFITICPPLGLVKIKFYDAFKSDGYHDTLAVAEKDNEGSFQGARSRKKKDNTSA</sequence>
<dbReference type="AlphaFoldDB" id="A0A835I0W9"/>
<keyword evidence="1" id="KW-0560">Oxidoreductase</keyword>
<evidence type="ECO:0000313" key="3">
    <source>
        <dbReference type="Proteomes" id="UP000631114"/>
    </source>
</evidence>
<name>A0A835I0W9_9MAGN</name>
<dbReference type="PANTHER" id="PTHR30096:SF0">
    <property type="entry name" value="4,5-DOPA DIOXYGENASE EXTRADIOL-LIKE PROTEIN"/>
    <property type="match status" value="1"/>
</dbReference>
<dbReference type="EMBL" id="JADFTS010000004">
    <property type="protein sequence ID" value="KAF9609241.1"/>
    <property type="molecule type" value="Genomic_DNA"/>
</dbReference>
<protein>
    <submittedName>
        <fullName evidence="2">Uncharacterized protein</fullName>
    </submittedName>
</protein>
<dbReference type="Gene3D" id="3.40.830.10">
    <property type="entry name" value="LigB-like"/>
    <property type="match status" value="1"/>
</dbReference>
<keyword evidence="3" id="KW-1185">Reference proteome</keyword>
<comment type="caution">
    <text evidence="2">The sequence shown here is derived from an EMBL/GenBank/DDBJ whole genome shotgun (WGS) entry which is preliminary data.</text>
</comment>
<dbReference type="GO" id="GO:0016491">
    <property type="term" value="F:oxidoreductase activity"/>
    <property type="evidence" value="ECO:0007669"/>
    <property type="project" value="UniProtKB-KW"/>
</dbReference>
<accession>A0A835I0W9</accession>
<dbReference type="PANTHER" id="PTHR30096">
    <property type="entry name" value="4,5-DOPA DIOXYGENASE EXTRADIOL-LIKE PROTEIN"/>
    <property type="match status" value="1"/>
</dbReference>